<name>A0A2H1W2S9_SPOFR</name>
<proteinExistence type="inferred from homology"/>
<dbReference type="GO" id="GO:0012505">
    <property type="term" value="C:endomembrane system"/>
    <property type="evidence" value="ECO:0007669"/>
    <property type="project" value="UniProtKB-SubCell"/>
</dbReference>
<keyword evidence="8" id="KW-0732">Signal</keyword>
<feature type="domain" description="Methuselah N-terminal" evidence="9">
    <location>
        <begin position="48"/>
        <end position="101"/>
    </location>
</feature>
<evidence type="ECO:0000256" key="1">
    <source>
        <dbReference type="ARBA" id="ARBA00004127"/>
    </source>
</evidence>
<keyword evidence="6" id="KW-0675">Receptor</keyword>
<sequence>MWALLTLFTVIGRVVTQSAPCDLVSSVELKNRTYNGVRYKEGEFFYDNVTNTERGCICMKEICVRKCCDRGFVYNDTENVYECQPESQPNEFNRHLEVYQGSSYLASRGAFEPTKHFRFIYGKMDCDRIPNSVIVGLKARNLPRLFTKLIQMCPLIRIVRNASSAMPTCDAYCCV</sequence>
<keyword evidence="4" id="KW-0472">Membrane</keyword>
<evidence type="ECO:0000259" key="9">
    <source>
        <dbReference type="Pfam" id="PF06652"/>
    </source>
</evidence>
<dbReference type="SUPFAM" id="SSF63877">
    <property type="entry name" value="Methuselah ectodomain"/>
    <property type="match status" value="1"/>
</dbReference>
<reference evidence="10" key="1">
    <citation type="submission" date="2016-07" db="EMBL/GenBank/DDBJ databases">
        <authorList>
            <person name="Bretaudeau A."/>
        </authorList>
    </citation>
    <scope>NUCLEOTIDE SEQUENCE</scope>
    <source>
        <strain evidence="10">Rice</strain>
        <tissue evidence="10">Whole body</tissue>
    </source>
</reference>
<evidence type="ECO:0000256" key="3">
    <source>
        <dbReference type="ARBA" id="ARBA00022692"/>
    </source>
</evidence>
<organism evidence="10">
    <name type="scientific">Spodoptera frugiperda</name>
    <name type="common">Fall armyworm</name>
    <dbReference type="NCBI Taxonomy" id="7108"/>
    <lineage>
        <taxon>Eukaryota</taxon>
        <taxon>Metazoa</taxon>
        <taxon>Ecdysozoa</taxon>
        <taxon>Arthropoda</taxon>
        <taxon>Hexapoda</taxon>
        <taxon>Insecta</taxon>
        <taxon>Pterygota</taxon>
        <taxon>Neoptera</taxon>
        <taxon>Endopterygota</taxon>
        <taxon>Lepidoptera</taxon>
        <taxon>Glossata</taxon>
        <taxon>Ditrysia</taxon>
        <taxon>Noctuoidea</taxon>
        <taxon>Noctuidae</taxon>
        <taxon>Amphipyrinae</taxon>
        <taxon>Spodoptera</taxon>
    </lineage>
</organism>
<feature type="signal peptide" evidence="8">
    <location>
        <begin position="1"/>
        <end position="16"/>
    </location>
</feature>
<dbReference type="AlphaFoldDB" id="A0A2H1W2S9"/>
<evidence type="ECO:0000256" key="7">
    <source>
        <dbReference type="ARBA" id="ARBA00023224"/>
    </source>
</evidence>
<comment type="subcellular location">
    <subcellularLocation>
        <location evidence="1">Endomembrane system</location>
        <topology evidence="1">Multi-pass membrane protein</topology>
    </subcellularLocation>
</comment>
<keyword evidence="7" id="KW-0807">Transducer</keyword>
<evidence type="ECO:0000256" key="2">
    <source>
        <dbReference type="ARBA" id="ARBA00008979"/>
    </source>
</evidence>
<gene>
    <name evidence="10" type="ORF">SFRICE_032902</name>
</gene>
<dbReference type="InterPro" id="IPR036272">
    <property type="entry name" value="Methuselah_N_sf"/>
</dbReference>
<comment type="similarity">
    <text evidence="2">Belongs to the G-protein coupled receptor 2 family. Mth subfamily.</text>
</comment>
<dbReference type="EMBL" id="ODYU01005700">
    <property type="protein sequence ID" value="SOQ46814.1"/>
    <property type="molecule type" value="Genomic_DNA"/>
</dbReference>
<evidence type="ECO:0000256" key="4">
    <source>
        <dbReference type="ARBA" id="ARBA00022989"/>
    </source>
</evidence>
<dbReference type="InterPro" id="IPR010596">
    <property type="entry name" value="Methuselah_N_dom"/>
</dbReference>
<keyword evidence="4" id="KW-1133">Transmembrane helix</keyword>
<dbReference type="Pfam" id="PF06652">
    <property type="entry name" value="Methuselah_N"/>
    <property type="match status" value="1"/>
</dbReference>
<keyword evidence="5" id="KW-0297">G-protein coupled receptor</keyword>
<evidence type="ECO:0000256" key="5">
    <source>
        <dbReference type="ARBA" id="ARBA00023040"/>
    </source>
</evidence>
<feature type="chain" id="PRO_5013884005" evidence="8">
    <location>
        <begin position="17"/>
        <end position="175"/>
    </location>
</feature>
<dbReference type="GO" id="GO:0004930">
    <property type="term" value="F:G protein-coupled receptor activity"/>
    <property type="evidence" value="ECO:0007669"/>
    <property type="project" value="UniProtKB-KW"/>
</dbReference>
<accession>A0A2H1W2S9</accession>
<evidence type="ECO:0000256" key="6">
    <source>
        <dbReference type="ARBA" id="ARBA00023170"/>
    </source>
</evidence>
<evidence type="ECO:0000313" key="10">
    <source>
        <dbReference type="EMBL" id="SOQ46814.1"/>
    </source>
</evidence>
<protein>
    <submittedName>
        <fullName evidence="10">SFRICE_032902</fullName>
    </submittedName>
</protein>
<evidence type="ECO:0000256" key="8">
    <source>
        <dbReference type="SAM" id="SignalP"/>
    </source>
</evidence>
<keyword evidence="3" id="KW-0812">Transmembrane</keyword>